<evidence type="ECO:0000256" key="1">
    <source>
        <dbReference type="SAM" id="MobiDB-lite"/>
    </source>
</evidence>
<gene>
    <name evidence="2" type="ORF">SERLA73DRAFT_189806</name>
</gene>
<dbReference type="EMBL" id="GL945493">
    <property type="protein sequence ID" value="EGN93266.1"/>
    <property type="molecule type" value="Genomic_DNA"/>
</dbReference>
<reference evidence="3" key="1">
    <citation type="journal article" date="2011" name="Science">
        <title>The plant cell wall-decomposing machinery underlies the functional diversity of forest fungi.</title>
        <authorList>
            <person name="Eastwood D.C."/>
            <person name="Floudas D."/>
            <person name="Binder M."/>
            <person name="Majcherczyk A."/>
            <person name="Schneider P."/>
            <person name="Aerts A."/>
            <person name="Asiegbu F.O."/>
            <person name="Baker S.E."/>
            <person name="Barry K."/>
            <person name="Bendiksby M."/>
            <person name="Blumentritt M."/>
            <person name="Coutinho P.M."/>
            <person name="Cullen D."/>
            <person name="de Vries R.P."/>
            <person name="Gathman A."/>
            <person name="Goodell B."/>
            <person name="Henrissat B."/>
            <person name="Ihrmark K."/>
            <person name="Kauserud H."/>
            <person name="Kohler A."/>
            <person name="LaButti K."/>
            <person name="Lapidus A."/>
            <person name="Lavin J.L."/>
            <person name="Lee Y.-H."/>
            <person name="Lindquist E."/>
            <person name="Lilly W."/>
            <person name="Lucas S."/>
            <person name="Morin E."/>
            <person name="Murat C."/>
            <person name="Oguiza J.A."/>
            <person name="Park J."/>
            <person name="Pisabarro A.G."/>
            <person name="Riley R."/>
            <person name="Rosling A."/>
            <person name="Salamov A."/>
            <person name="Schmidt O."/>
            <person name="Schmutz J."/>
            <person name="Skrede I."/>
            <person name="Stenlid J."/>
            <person name="Wiebenga A."/>
            <person name="Xie X."/>
            <person name="Kuees U."/>
            <person name="Hibbett D.S."/>
            <person name="Hoffmeister D."/>
            <person name="Hoegberg N."/>
            <person name="Martin F."/>
            <person name="Grigoriev I.V."/>
            <person name="Watkinson S.C."/>
        </authorList>
    </citation>
    <scope>NUCLEOTIDE SEQUENCE [LARGE SCALE GENOMIC DNA]</scope>
    <source>
        <strain evidence="3">strain S7.3</strain>
    </source>
</reference>
<proteinExistence type="predicted"/>
<dbReference type="Proteomes" id="UP000008063">
    <property type="component" value="Unassembled WGS sequence"/>
</dbReference>
<feature type="region of interest" description="Disordered" evidence="1">
    <location>
        <begin position="36"/>
        <end position="90"/>
    </location>
</feature>
<organism evidence="3">
    <name type="scientific">Serpula lacrymans var. lacrymans (strain S7.3)</name>
    <name type="common">Dry rot fungus</name>
    <dbReference type="NCBI Taxonomy" id="936435"/>
    <lineage>
        <taxon>Eukaryota</taxon>
        <taxon>Fungi</taxon>
        <taxon>Dikarya</taxon>
        <taxon>Basidiomycota</taxon>
        <taxon>Agaricomycotina</taxon>
        <taxon>Agaricomycetes</taxon>
        <taxon>Agaricomycetidae</taxon>
        <taxon>Boletales</taxon>
        <taxon>Coniophorineae</taxon>
        <taxon>Serpulaceae</taxon>
        <taxon>Serpula</taxon>
    </lineage>
</organism>
<protein>
    <submittedName>
        <fullName evidence="2">Uncharacterized protein</fullName>
    </submittedName>
</protein>
<name>F8QEL0_SERL3</name>
<dbReference type="HOGENOM" id="CLU_148413_0_0_1"/>
<feature type="non-terminal residue" evidence="2">
    <location>
        <position position="147"/>
    </location>
</feature>
<accession>F8QEL0</accession>
<evidence type="ECO:0000313" key="2">
    <source>
        <dbReference type="EMBL" id="EGN93266.1"/>
    </source>
</evidence>
<dbReference type="AlphaFoldDB" id="F8QEL0"/>
<dbReference type="InParanoid" id="F8QEL0"/>
<sequence>MAPKDIGPQNSPREVTRLLHTLRDEQFRHMRNIQKTRPKPPSFYMHDNSKPSLPIDLIHPPITQGHSGQNEFPIFRTAGPTPPRSWTVRSQKDRIDYDTPAWRSHALSMVLSSAATRTRTVGDGSDKSPIPSLTLCCLSILRAYYTD</sequence>
<keyword evidence="3" id="KW-1185">Reference proteome</keyword>
<evidence type="ECO:0000313" key="3">
    <source>
        <dbReference type="Proteomes" id="UP000008063"/>
    </source>
</evidence>